<dbReference type="Proteomes" id="UP000292235">
    <property type="component" value="Chromosome"/>
</dbReference>
<keyword evidence="3" id="KW-1185">Reference proteome</keyword>
<dbReference type="Pfam" id="PF13672">
    <property type="entry name" value="PP2C_2"/>
    <property type="match status" value="1"/>
</dbReference>
<organism evidence="2 3">
    <name type="scientific">Streptomonospora litoralis</name>
    <dbReference type="NCBI Taxonomy" id="2498135"/>
    <lineage>
        <taxon>Bacteria</taxon>
        <taxon>Bacillati</taxon>
        <taxon>Actinomycetota</taxon>
        <taxon>Actinomycetes</taxon>
        <taxon>Streptosporangiales</taxon>
        <taxon>Nocardiopsidaceae</taxon>
        <taxon>Streptomonospora</taxon>
    </lineage>
</organism>
<dbReference type="AlphaFoldDB" id="A0A4P6PXL3"/>
<proteinExistence type="predicted"/>
<dbReference type="RefSeq" id="WP_131097305.1">
    <property type="nucleotide sequence ID" value="NZ_CP036455.1"/>
</dbReference>
<name>A0A4P6PXL3_9ACTN</name>
<evidence type="ECO:0000313" key="2">
    <source>
        <dbReference type="EMBL" id="QBI52823.1"/>
    </source>
</evidence>
<dbReference type="OrthoDB" id="3190646at2"/>
<protein>
    <recommendedName>
        <fullName evidence="1">PPM-type phosphatase domain-containing protein</fullName>
    </recommendedName>
</protein>
<gene>
    <name evidence="2" type="ORF">EKD16_05080</name>
</gene>
<reference evidence="2 3" key="1">
    <citation type="submission" date="2019-02" db="EMBL/GenBank/DDBJ databases">
        <authorList>
            <person name="Khodamoradi S."/>
            <person name="Hahnke R.L."/>
            <person name="Kaempfer P."/>
            <person name="Schumann P."/>
            <person name="Rohde M."/>
            <person name="Steinert M."/>
            <person name="Luzhetskyy A."/>
            <person name="Wink J."/>
            <person name="Ruckert C."/>
        </authorList>
    </citation>
    <scope>NUCLEOTIDE SEQUENCE [LARGE SCALE GENOMIC DNA]</scope>
    <source>
        <strain evidence="2 3">M2</strain>
    </source>
</reference>
<evidence type="ECO:0000313" key="3">
    <source>
        <dbReference type="Proteomes" id="UP000292235"/>
    </source>
</evidence>
<accession>A0A4P6PXL3</accession>
<sequence>MRICFASEQGQGAANEDRVCAGADWALVIDGATAAPGVETGCRHGVPWLVDRLCGALAAELSAARPALLPDCLAAAIESTRRAHGGACDLENPDSPSATVAVARPVPAAADAPAEPPGARRVEYLVLADCTVLLAEDGGGVAAVTDDRVEHLPGGRPYSSELVRDHRNAEGGFWVAAAVPEAAYRAVTGTSRHAGARFALMTDGCARLADYYGHSWERIWHRLDTEGPGALVSWVRAEEERHGVPSGKRHDDATVVAGGFGRAPALR</sequence>
<evidence type="ECO:0000259" key="1">
    <source>
        <dbReference type="Pfam" id="PF13672"/>
    </source>
</evidence>
<dbReference type="InterPro" id="IPR001932">
    <property type="entry name" value="PPM-type_phosphatase-like_dom"/>
</dbReference>
<feature type="domain" description="PPM-type phosphatase" evidence="1">
    <location>
        <begin position="9"/>
        <end position="234"/>
    </location>
</feature>
<dbReference type="KEGG" id="strr:EKD16_05080"/>
<dbReference type="EMBL" id="CP036455">
    <property type="protein sequence ID" value="QBI52823.1"/>
    <property type="molecule type" value="Genomic_DNA"/>
</dbReference>